<evidence type="ECO:0000259" key="18">
    <source>
        <dbReference type="PROSITE" id="PS50110"/>
    </source>
</evidence>
<dbReference type="GO" id="GO:0005524">
    <property type="term" value="F:ATP binding"/>
    <property type="evidence" value="ECO:0007669"/>
    <property type="project" value="UniProtKB-KW"/>
</dbReference>
<feature type="modified residue" description="Phosphohistidine" evidence="14">
    <location>
        <position position="1554"/>
    </location>
</feature>
<dbReference type="GO" id="GO:0000155">
    <property type="term" value="F:phosphorelay sensor kinase activity"/>
    <property type="evidence" value="ECO:0007669"/>
    <property type="project" value="InterPro"/>
</dbReference>
<dbReference type="Gene3D" id="3.40.190.10">
    <property type="entry name" value="Periplasmic binding protein-like II"/>
    <property type="match status" value="2"/>
</dbReference>
<dbReference type="Pfam" id="PF02518">
    <property type="entry name" value="HATPase_c"/>
    <property type="match status" value="1"/>
</dbReference>
<feature type="domain" description="HPt" evidence="20">
    <location>
        <begin position="1515"/>
        <end position="1611"/>
    </location>
</feature>
<evidence type="ECO:0000259" key="17">
    <source>
        <dbReference type="PROSITE" id="PS50109"/>
    </source>
</evidence>
<evidence type="ECO:0000256" key="11">
    <source>
        <dbReference type="ARBA" id="ARBA00022989"/>
    </source>
</evidence>
<evidence type="ECO:0000256" key="10">
    <source>
        <dbReference type="ARBA" id="ARBA00022840"/>
    </source>
</evidence>
<dbReference type="InterPro" id="IPR008207">
    <property type="entry name" value="Sig_transdc_His_kin_Hpt_dom"/>
</dbReference>
<proteinExistence type="predicted"/>
<dbReference type="CDD" id="cd17546">
    <property type="entry name" value="REC_hyHK_CKI1_RcsC-like"/>
    <property type="match status" value="2"/>
</dbReference>
<evidence type="ECO:0000256" key="14">
    <source>
        <dbReference type="PROSITE-ProRule" id="PRU00110"/>
    </source>
</evidence>
<dbReference type="Gene3D" id="3.40.50.2300">
    <property type="match status" value="2"/>
</dbReference>
<dbReference type="InterPro" id="IPR001638">
    <property type="entry name" value="Solute-binding_3/MltF_N"/>
</dbReference>
<dbReference type="FunFam" id="1.10.287.130:FF:000003">
    <property type="entry name" value="Histidine kinase"/>
    <property type="match status" value="1"/>
</dbReference>
<keyword evidence="4" id="KW-1003">Cell membrane</keyword>
<dbReference type="PANTHER" id="PTHR45339">
    <property type="entry name" value="HYBRID SIGNAL TRANSDUCTION HISTIDINE KINASE J"/>
    <property type="match status" value="1"/>
</dbReference>
<dbReference type="Gene3D" id="1.10.287.130">
    <property type="match status" value="1"/>
</dbReference>
<evidence type="ECO:0000256" key="3">
    <source>
        <dbReference type="ARBA" id="ARBA00012438"/>
    </source>
</evidence>
<dbReference type="CDD" id="cd16922">
    <property type="entry name" value="HATPase_EvgS-ArcB-TorS-like"/>
    <property type="match status" value="1"/>
</dbReference>
<dbReference type="SUPFAM" id="SSF52172">
    <property type="entry name" value="CheY-like"/>
    <property type="match status" value="2"/>
</dbReference>
<dbReference type="InterPro" id="IPR001789">
    <property type="entry name" value="Sig_transdc_resp-reg_receiver"/>
</dbReference>
<dbReference type="InterPro" id="IPR036641">
    <property type="entry name" value="HPT_dom_sf"/>
</dbReference>
<feature type="transmembrane region" description="Helical" evidence="16">
    <location>
        <begin position="403"/>
        <end position="425"/>
    </location>
</feature>
<dbReference type="EC" id="2.7.13.3" evidence="3"/>
<dbReference type="SUPFAM" id="SSF55785">
    <property type="entry name" value="PYP-like sensor domain (PAS domain)"/>
    <property type="match status" value="1"/>
</dbReference>
<dbReference type="Pfam" id="PF00512">
    <property type="entry name" value="HisKA"/>
    <property type="match status" value="1"/>
</dbReference>
<dbReference type="EMBL" id="CP051180">
    <property type="protein sequence ID" value="QIZ78758.1"/>
    <property type="molecule type" value="Genomic_DNA"/>
</dbReference>
<evidence type="ECO:0000256" key="4">
    <source>
        <dbReference type="ARBA" id="ARBA00022475"/>
    </source>
</evidence>
<dbReference type="NCBIfam" id="TIGR00229">
    <property type="entry name" value="sensory_box"/>
    <property type="match status" value="1"/>
</dbReference>
<dbReference type="PROSITE" id="PS50112">
    <property type="entry name" value="PAS"/>
    <property type="match status" value="1"/>
</dbReference>
<dbReference type="InterPro" id="IPR000014">
    <property type="entry name" value="PAS"/>
</dbReference>
<dbReference type="SUPFAM" id="SSF55874">
    <property type="entry name" value="ATPase domain of HSP90 chaperone/DNA topoisomerase II/histidine kinase"/>
    <property type="match status" value="1"/>
</dbReference>
<dbReference type="SUPFAM" id="SSF47384">
    <property type="entry name" value="Homodimeric domain of signal transducing histidine kinase"/>
    <property type="match status" value="1"/>
</dbReference>
<dbReference type="InterPro" id="IPR013767">
    <property type="entry name" value="PAS_fold"/>
</dbReference>
<dbReference type="RefSeq" id="WP_168663029.1">
    <property type="nucleotide sequence ID" value="NZ_CP051180.1"/>
</dbReference>
<dbReference type="Gene3D" id="3.30.565.10">
    <property type="entry name" value="Histidine kinase-like ATPase, C-terminal domain"/>
    <property type="match status" value="1"/>
</dbReference>
<comment type="catalytic activity">
    <reaction evidence="1">
        <text>ATP + protein L-histidine = ADP + protein N-phospho-L-histidine.</text>
        <dbReference type="EC" id="2.7.13.3"/>
    </reaction>
</comment>
<accession>A0A6H1UIV6</accession>
<feature type="modified residue" description="4-aspartylphosphate" evidence="15">
    <location>
        <position position="1408"/>
    </location>
</feature>
<dbReference type="SMART" id="SM00091">
    <property type="entry name" value="PAS"/>
    <property type="match status" value="1"/>
</dbReference>
<sequence>MSFGHGSAFATEQRPSAAHELSAIQIQNITSELKYLDEVLTSSVLSYAFTSDKKWLNRYNQFEPQLTSLIDDLLTTQQEQDRDLILEFNRVNDALVQLELEAIAAANASQKSRAIALLSSDNYQQLKQQYMQLLLQFSEVLTQRAATTRAVNELKLNEDEISWLKDRTVTVGIEHWPPILFVRNDGSIGGLAGAILNQVVAKTGIKVEVIQSDWNDLLTRFNDGEIDLIPHAYFRQERTEFGDFSSAYYLIRELFFVKDSNGRLKNNTDLANGTVAVVKGYATIAKVQALYPNLNVIQTVNLAESIDLVLSGKVDALIDAELIVKDMLKTREIDGLRMIDEDVITASSLHLYTNKRLPILHSVLQKSLDSLQLKDLMLTKNDWLKSDVKPEENNQLKELMGSIWLIIGSVVLLLLIVVAVGSTVLKVSDKELAQKFGSNSFKRTIVIGLVALSTVLIIAATMLTNYAERQTHSSIEYSLNTLLTSTHQRMSVWVDYELNSLERVGNNRELVSLVERLLRTPRDHDSLVASPLQAQIRQFFAEREREPGSFGFFVISPDKVSISSRRDDNIGDINVIDQTRSELLEQVLAGKSVFIPPLRSDVFFDDVSASTQKQKPPTMFFAAPLVDNSGRIIAIITKRVDFDGVFSNILSAGFIGHSGETYAVDRNGILMSNVRFENQLRQLGLIDPEQHASLNVRVADPGQNLVVKGGVSEADASWPLTYMAQQISQKNSGNSLDGYRDYRGVQVVGSWLWDDLLGVGLVAEIDVEESFALLNIFKVALWSILFFSLILILGSTLFTLNIGTRATQALTRSHNDLERLVKGRTDELRVSMERTRTIIDNASDGIIVVDENGVIQEFSSAAEVIFGYRTEEIIGQNARALMNQSFHDHYLREQVQDNPEQVLYELIGIHKNGHSIDIEVAVGQTEIGDEQIFTGIVRDATLRKEAERELLSAKQKAEEATKAKSDFLANMSHEIRTPMNAIIGMSYLALQTKLSRKQEDYVNKIHTSADALLGIINDILDFSKIEAGKLELEHTPFSLNDTIDHLVQVIVHKAQQKEVELLVDIDPELPTNLLGDPLRLGQILINLANNAIKFTDEGEIIVKAELLEQQGEQVLVQFSVKDSGIGMSEEQVSRLFQSFSQADASTTRKYGGTGLGLTISKTLSELMGGEIWVESTLGAGSTFLFTARMGWTTEGNGSQQASVHSLLDMPVLIVDDSIAAREILFNLVESLGFKPDLAPSGAEALEKIVQAEQAEKPFELVLADWNMPNMDGIELGAKIGENELIKHKPKFVIVTAYDRDDMIKRASHITLDSSITKPVSASTLLDTVMTVMGKGGGKRRTSIAGKIDFSKAEGLAGANILLVEDNEINQEIAIELLNMAGINVSAAWNGQEAVEMVAAGQFDAVLMDVQMPVMDGYEATKLIRQEPKNSELPIIAMTANAMSGDREKCIACGMNDHLSKPINPNEVYKALTQWIEPTGQPLPAQVGIESIEVEQESIELVDIDVEAALARMGGSVKAYVRTLTKVIDNEADAITRVRAALEAGDLNQAVLSIHTLRGVAGNIGAMLLVPPAEQLEQQLIKQQQGAAITAEQHEPLLLQCEQLLQQMLLSIQAGLEQRQSQSSSVGDPLQQQRFLGLLKQQIEDFDSALGDSWAEFVELSGTDVSAVLVSQMSKAVDGYDFDEAEVLLAQIQTELGEAELSNAATLTAEQLLVRLEPIAEQLSMFDSTVVDQLDDLLELPLQIDHLERLEALRKPISEYDFDRAEQQLNEIIEQLQQTEL</sequence>
<dbReference type="GO" id="GO:0006355">
    <property type="term" value="P:regulation of DNA-templated transcription"/>
    <property type="evidence" value="ECO:0007669"/>
    <property type="project" value="InterPro"/>
</dbReference>
<dbReference type="InterPro" id="IPR003661">
    <property type="entry name" value="HisK_dim/P_dom"/>
</dbReference>
<evidence type="ECO:0000256" key="6">
    <source>
        <dbReference type="ARBA" id="ARBA00022679"/>
    </source>
</evidence>
<dbReference type="SMART" id="SM00062">
    <property type="entry name" value="PBPb"/>
    <property type="match status" value="1"/>
</dbReference>
<evidence type="ECO:0000313" key="21">
    <source>
        <dbReference type="EMBL" id="QIZ78758.1"/>
    </source>
</evidence>
<keyword evidence="10" id="KW-0067">ATP-binding</keyword>
<evidence type="ECO:0000256" key="5">
    <source>
        <dbReference type="ARBA" id="ARBA00022553"/>
    </source>
</evidence>
<evidence type="ECO:0000313" key="22">
    <source>
        <dbReference type="Proteomes" id="UP000501602"/>
    </source>
</evidence>
<keyword evidence="9" id="KW-0418">Kinase</keyword>
<evidence type="ECO:0000256" key="1">
    <source>
        <dbReference type="ARBA" id="ARBA00000085"/>
    </source>
</evidence>
<dbReference type="Pfam" id="PF00989">
    <property type="entry name" value="PAS"/>
    <property type="match status" value="1"/>
</dbReference>
<dbReference type="PROSITE" id="PS50894">
    <property type="entry name" value="HPT"/>
    <property type="match status" value="1"/>
</dbReference>
<comment type="subcellular location">
    <subcellularLocation>
        <location evidence="2">Cell membrane</location>
        <topology evidence="2">Multi-pass membrane protein</topology>
    </subcellularLocation>
</comment>
<evidence type="ECO:0000256" key="16">
    <source>
        <dbReference type="SAM" id="Phobius"/>
    </source>
</evidence>
<dbReference type="Pfam" id="PF00072">
    <property type="entry name" value="Response_reg"/>
    <property type="match status" value="2"/>
</dbReference>
<dbReference type="InterPro" id="IPR005467">
    <property type="entry name" value="His_kinase_dom"/>
</dbReference>
<dbReference type="PROSITE" id="PS50109">
    <property type="entry name" value="HIS_KIN"/>
    <property type="match status" value="1"/>
</dbReference>
<gene>
    <name evidence="21" type="ORF">HER31_00005</name>
</gene>
<name>A0A6H1UIV6_9GAMM</name>
<dbReference type="GO" id="GO:0005886">
    <property type="term" value="C:plasma membrane"/>
    <property type="evidence" value="ECO:0007669"/>
    <property type="project" value="UniProtKB-SubCell"/>
</dbReference>
<organism evidence="21 22">
    <name type="scientific">Ferrimonas lipolytica</name>
    <dbReference type="NCBI Taxonomy" id="2724191"/>
    <lineage>
        <taxon>Bacteria</taxon>
        <taxon>Pseudomonadati</taxon>
        <taxon>Pseudomonadota</taxon>
        <taxon>Gammaproteobacteria</taxon>
        <taxon>Alteromonadales</taxon>
        <taxon>Ferrimonadaceae</taxon>
        <taxon>Ferrimonas</taxon>
    </lineage>
</organism>
<dbReference type="InterPro" id="IPR035965">
    <property type="entry name" value="PAS-like_dom_sf"/>
</dbReference>
<dbReference type="PRINTS" id="PR00344">
    <property type="entry name" value="BCTRLSENSOR"/>
</dbReference>
<evidence type="ECO:0000256" key="8">
    <source>
        <dbReference type="ARBA" id="ARBA00022741"/>
    </source>
</evidence>
<dbReference type="SUPFAM" id="SSF47226">
    <property type="entry name" value="Histidine-containing phosphotransfer domain, HPT domain"/>
    <property type="match status" value="1"/>
</dbReference>
<dbReference type="CDD" id="cd18773">
    <property type="entry name" value="PDC1_HK_sensor"/>
    <property type="match status" value="1"/>
</dbReference>
<evidence type="ECO:0000256" key="15">
    <source>
        <dbReference type="PROSITE-ProRule" id="PRU00169"/>
    </source>
</evidence>
<dbReference type="Proteomes" id="UP000501602">
    <property type="component" value="Chromosome"/>
</dbReference>
<dbReference type="FunFam" id="3.30.565.10:FF:000010">
    <property type="entry name" value="Sensor histidine kinase RcsC"/>
    <property type="match status" value="1"/>
</dbReference>
<dbReference type="SMART" id="SM00387">
    <property type="entry name" value="HATPase_c"/>
    <property type="match status" value="1"/>
</dbReference>
<feature type="modified residue" description="4-aspartylphosphate" evidence="15">
    <location>
        <position position="1264"/>
    </location>
</feature>
<keyword evidence="6" id="KW-0808">Transferase</keyword>
<dbReference type="KEGG" id="fes:HER31_00005"/>
<keyword evidence="12" id="KW-0902">Two-component regulatory system</keyword>
<feature type="domain" description="PAS" evidence="19">
    <location>
        <begin position="831"/>
        <end position="877"/>
    </location>
</feature>
<evidence type="ECO:0000256" key="12">
    <source>
        <dbReference type="ARBA" id="ARBA00023012"/>
    </source>
</evidence>
<evidence type="ECO:0000259" key="19">
    <source>
        <dbReference type="PROSITE" id="PS50112"/>
    </source>
</evidence>
<dbReference type="Gene3D" id="3.30.450.20">
    <property type="entry name" value="PAS domain"/>
    <property type="match status" value="1"/>
</dbReference>
<dbReference type="SMART" id="SM00388">
    <property type="entry name" value="HisKA"/>
    <property type="match status" value="1"/>
</dbReference>
<dbReference type="Pfam" id="PF01627">
    <property type="entry name" value="Hpt"/>
    <property type="match status" value="1"/>
</dbReference>
<dbReference type="Pfam" id="PF00497">
    <property type="entry name" value="SBP_bac_3"/>
    <property type="match status" value="1"/>
</dbReference>
<keyword evidence="13 16" id="KW-0472">Membrane</keyword>
<evidence type="ECO:0000259" key="20">
    <source>
        <dbReference type="PROSITE" id="PS50894"/>
    </source>
</evidence>
<evidence type="ECO:0000256" key="7">
    <source>
        <dbReference type="ARBA" id="ARBA00022692"/>
    </source>
</evidence>
<feature type="domain" description="Histidine kinase" evidence="17">
    <location>
        <begin position="970"/>
        <end position="1191"/>
    </location>
</feature>
<dbReference type="SUPFAM" id="SSF53850">
    <property type="entry name" value="Periplasmic binding protein-like II"/>
    <property type="match status" value="1"/>
</dbReference>
<dbReference type="InterPro" id="IPR036097">
    <property type="entry name" value="HisK_dim/P_sf"/>
</dbReference>
<keyword evidence="7 16" id="KW-0812">Transmembrane</keyword>
<reference evidence="21 22" key="1">
    <citation type="submission" date="2020-04" db="EMBL/GenBank/DDBJ databases">
        <title>Ferrimonas sp. S7 isolated from sea water.</title>
        <authorList>
            <person name="Bae S.S."/>
            <person name="Baek K."/>
        </authorList>
    </citation>
    <scope>NUCLEOTIDE SEQUENCE [LARGE SCALE GENOMIC DNA]</scope>
    <source>
        <strain evidence="21 22">S7</strain>
    </source>
</reference>
<dbReference type="PANTHER" id="PTHR45339:SF1">
    <property type="entry name" value="HYBRID SIGNAL TRANSDUCTION HISTIDINE KINASE J"/>
    <property type="match status" value="1"/>
</dbReference>
<dbReference type="CDD" id="cd00082">
    <property type="entry name" value="HisKA"/>
    <property type="match status" value="1"/>
</dbReference>
<dbReference type="PROSITE" id="PS50110">
    <property type="entry name" value="RESPONSE_REGULATORY"/>
    <property type="match status" value="2"/>
</dbReference>
<protein>
    <recommendedName>
        <fullName evidence="3">histidine kinase</fullName>
        <ecNumber evidence="3">2.7.13.3</ecNumber>
    </recommendedName>
</protein>
<feature type="transmembrane region" description="Helical" evidence="16">
    <location>
        <begin position="445"/>
        <end position="467"/>
    </location>
</feature>
<evidence type="ECO:0000256" key="2">
    <source>
        <dbReference type="ARBA" id="ARBA00004651"/>
    </source>
</evidence>
<keyword evidence="8" id="KW-0547">Nucleotide-binding</keyword>
<evidence type="ECO:0000256" key="9">
    <source>
        <dbReference type="ARBA" id="ARBA00022777"/>
    </source>
</evidence>
<dbReference type="InterPro" id="IPR036890">
    <property type="entry name" value="HATPase_C_sf"/>
</dbReference>
<evidence type="ECO:0000256" key="13">
    <source>
        <dbReference type="ARBA" id="ARBA00023136"/>
    </source>
</evidence>
<dbReference type="SMART" id="SM00448">
    <property type="entry name" value="REC"/>
    <property type="match status" value="2"/>
</dbReference>
<dbReference type="CDD" id="cd01007">
    <property type="entry name" value="PBP2_BvgS_HisK_like"/>
    <property type="match status" value="1"/>
</dbReference>
<keyword evidence="22" id="KW-1185">Reference proteome</keyword>
<keyword evidence="5 15" id="KW-0597">Phosphoprotein</keyword>
<dbReference type="Gene3D" id="1.20.120.160">
    <property type="entry name" value="HPT domain"/>
    <property type="match status" value="1"/>
</dbReference>
<feature type="domain" description="Response regulatory" evidence="18">
    <location>
        <begin position="1359"/>
        <end position="1475"/>
    </location>
</feature>
<dbReference type="InterPro" id="IPR011006">
    <property type="entry name" value="CheY-like_superfamily"/>
</dbReference>
<dbReference type="InterPro" id="IPR003594">
    <property type="entry name" value="HATPase_dom"/>
</dbReference>
<dbReference type="CDD" id="cd00130">
    <property type="entry name" value="PAS"/>
    <property type="match status" value="1"/>
</dbReference>
<dbReference type="InterPro" id="IPR004358">
    <property type="entry name" value="Sig_transdc_His_kin-like_C"/>
</dbReference>
<feature type="domain" description="Response regulatory" evidence="18">
    <location>
        <begin position="1210"/>
        <end position="1332"/>
    </location>
</feature>
<keyword evidence="11 16" id="KW-1133">Transmembrane helix</keyword>